<proteinExistence type="predicted"/>
<accession>A0A8B8TSP6</accession>
<evidence type="ECO:0000313" key="1">
    <source>
        <dbReference type="Proteomes" id="UP000694856"/>
    </source>
</evidence>
<dbReference type="GeneID" id="116666442"/>
<dbReference type="Proteomes" id="UP000694856">
    <property type="component" value="Chromosome 10"/>
</dbReference>
<sequence>MDTALSTKPERSVYSEVTQRSLALPLSSSLKHEGYCSPLDFCLCSLDGLGQAGCEGLGAVVSRRQMILNEEYKRLDFLTVPGDGSGRKSRPPPPCKLGNSLAESVVLPGKWTLQEPLHGMFSLSTPGDYPTTFKIQIKQALNVKLSLSCVDRAHHPGLLEYDTPSPHVCCHPSVLLCVYIPMSSSRAEALSDSYLQPSCPTPVLNKCLMND</sequence>
<dbReference type="RefSeq" id="XP_032344908.1">
    <property type="nucleotide sequence ID" value="XM_032489017.1"/>
</dbReference>
<evidence type="ECO:0000313" key="2">
    <source>
        <dbReference type="RefSeq" id="XP_032344908.1"/>
    </source>
</evidence>
<keyword evidence="1" id="KW-1185">Reference proteome</keyword>
<dbReference type="KEGG" id="cfr:116666442"/>
<protein>
    <submittedName>
        <fullName evidence="2">Uncharacterized protein LOC116666442 isoform X1</fullName>
    </submittedName>
</protein>
<organism evidence="1 2">
    <name type="scientific">Camelus ferus</name>
    <name type="common">Wild bactrian camel</name>
    <name type="synonym">Camelus bactrianus ferus</name>
    <dbReference type="NCBI Taxonomy" id="419612"/>
    <lineage>
        <taxon>Eukaryota</taxon>
        <taxon>Metazoa</taxon>
        <taxon>Chordata</taxon>
        <taxon>Craniata</taxon>
        <taxon>Vertebrata</taxon>
        <taxon>Euteleostomi</taxon>
        <taxon>Mammalia</taxon>
        <taxon>Eutheria</taxon>
        <taxon>Laurasiatheria</taxon>
        <taxon>Artiodactyla</taxon>
        <taxon>Tylopoda</taxon>
        <taxon>Camelidae</taxon>
        <taxon>Camelus</taxon>
    </lineage>
</organism>
<name>A0A8B8TSP6_CAMFR</name>
<reference evidence="2" key="1">
    <citation type="submission" date="2025-08" db="UniProtKB">
        <authorList>
            <consortium name="RefSeq"/>
        </authorList>
    </citation>
    <scope>IDENTIFICATION</scope>
    <source>
        <tissue evidence="2">Ear skin</tissue>
    </source>
</reference>
<gene>
    <name evidence="2" type="primary">LOC116666442</name>
</gene>
<dbReference type="AlphaFoldDB" id="A0A8B8TSP6"/>